<organism evidence="9 10">
    <name type="scientific">Pseudoduganella dura</name>
    <dbReference type="NCBI Taxonomy" id="321982"/>
    <lineage>
        <taxon>Bacteria</taxon>
        <taxon>Pseudomonadati</taxon>
        <taxon>Pseudomonadota</taxon>
        <taxon>Betaproteobacteria</taxon>
        <taxon>Burkholderiales</taxon>
        <taxon>Oxalobacteraceae</taxon>
        <taxon>Telluria group</taxon>
        <taxon>Pseudoduganella</taxon>
    </lineage>
</organism>
<dbReference type="InterPro" id="IPR050386">
    <property type="entry name" value="Glycosyl_hydrolase_5"/>
</dbReference>
<evidence type="ECO:0000313" key="9">
    <source>
        <dbReference type="EMBL" id="MUI16061.1"/>
    </source>
</evidence>
<dbReference type="PANTHER" id="PTHR31297:SF41">
    <property type="entry name" value="ENDOGLUCANASE, PUTATIVE (AFU_ORTHOLOGUE AFUA_5G01830)-RELATED"/>
    <property type="match status" value="1"/>
</dbReference>
<sequence>MAACGGGQPSETGAATTASSGAVTAAAPAVTAAAAIRLGKYPDYNPDPLPPDTAGVQRNASELAAGIRIGWNIGNTLEAIGGETNWGNPKISRDLIRLVKQSGFNAIRLPTSWDQYADPQTGKISDAWLNRVKEVVQYCVDNDMYVIVNIHWDGGWLENNVDLARKSAVIAKQKAYWQQIATALRDFDEHLLFAGANEPDVADAKEMEILMGYHQTFVDTVRATGGRNAYRVLVVQGPKTDIGRTNSLMWRLPADTVPGRLMVEVHFYDPYNFTLMQQDEWWGNQFYYWGNGYHSTTDTAHNATWGEEAQLGSNFALMKQKFVDRGVPVVLGEFAAMKRSGLAGDDLSLHLASRAYYHNFVVRTAIANGMLPFFWDTGAQDANASGIFDRNTNTVRDRQLLDALVGGAR</sequence>
<evidence type="ECO:0000256" key="3">
    <source>
        <dbReference type="ARBA" id="ARBA00023001"/>
    </source>
</evidence>
<dbReference type="SUPFAM" id="SSF51445">
    <property type="entry name" value="(Trans)glycosidases"/>
    <property type="match status" value="1"/>
</dbReference>
<evidence type="ECO:0000256" key="1">
    <source>
        <dbReference type="ARBA" id="ARBA00005641"/>
    </source>
</evidence>
<keyword evidence="3" id="KW-0136">Cellulose degradation</keyword>
<dbReference type="Gene3D" id="3.20.20.80">
    <property type="entry name" value="Glycosidases"/>
    <property type="match status" value="1"/>
</dbReference>
<dbReference type="AlphaFoldDB" id="A0A6I3XQI8"/>
<evidence type="ECO:0000256" key="5">
    <source>
        <dbReference type="ARBA" id="ARBA00023295"/>
    </source>
</evidence>
<dbReference type="InterPro" id="IPR001547">
    <property type="entry name" value="Glyco_hydro_5"/>
</dbReference>
<accession>A0A6I3XQI8</accession>
<name>A0A6I3XQI8_9BURK</name>
<comment type="caution">
    <text evidence="9">The sequence shown here is derived from an EMBL/GenBank/DDBJ whole genome shotgun (WGS) entry which is preliminary data.</text>
</comment>
<evidence type="ECO:0000256" key="7">
    <source>
        <dbReference type="RuleBase" id="RU361153"/>
    </source>
</evidence>
<dbReference type="Proteomes" id="UP000431684">
    <property type="component" value="Unassembled WGS sequence"/>
</dbReference>
<dbReference type="GO" id="GO:0005576">
    <property type="term" value="C:extracellular region"/>
    <property type="evidence" value="ECO:0007669"/>
    <property type="project" value="TreeGrafter"/>
</dbReference>
<evidence type="ECO:0000259" key="8">
    <source>
        <dbReference type="Pfam" id="PF00150"/>
    </source>
</evidence>
<keyword evidence="6" id="KW-0624">Polysaccharide degradation</keyword>
<feature type="domain" description="Glycoside hydrolase family 5" evidence="8">
    <location>
        <begin position="76"/>
        <end position="379"/>
    </location>
</feature>
<comment type="similarity">
    <text evidence="1 7">Belongs to the glycosyl hydrolase 5 (cellulase A) family.</text>
</comment>
<evidence type="ECO:0000313" key="10">
    <source>
        <dbReference type="Proteomes" id="UP000431684"/>
    </source>
</evidence>
<dbReference type="GO" id="GO:0009986">
    <property type="term" value="C:cell surface"/>
    <property type="evidence" value="ECO:0007669"/>
    <property type="project" value="TreeGrafter"/>
</dbReference>
<dbReference type="EMBL" id="WNWM01000002">
    <property type="protein sequence ID" value="MUI16061.1"/>
    <property type="molecule type" value="Genomic_DNA"/>
</dbReference>
<gene>
    <name evidence="9" type="ORF">GJV26_26900</name>
</gene>
<dbReference type="GO" id="GO:0030245">
    <property type="term" value="P:cellulose catabolic process"/>
    <property type="evidence" value="ECO:0007669"/>
    <property type="project" value="UniProtKB-KW"/>
</dbReference>
<dbReference type="GO" id="GO:0008422">
    <property type="term" value="F:beta-glucosidase activity"/>
    <property type="evidence" value="ECO:0007669"/>
    <property type="project" value="TreeGrafter"/>
</dbReference>
<evidence type="ECO:0000256" key="6">
    <source>
        <dbReference type="ARBA" id="ARBA00023326"/>
    </source>
</evidence>
<dbReference type="Pfam" id="PF00150">
    <property type="entry name" value="Cellulase"/>
    <property type="match status" value="1"/>
</dbReference>
<keyword evidence="10" id="KW-1185">Reference proteome</keyword>
<protein>
    <submittedName>
        <fullName evidence="9">Cellulase family glycosylhydrolase</fullName>
    </submittedName>
</protein>
<evidence type="ECO:0000256" key="4">
    <source>
        <dbReference type="ARBA" id="ARBA00023277"/>
    </source>
</evidence>
<keyword evidence="5 7" id="KW-0326">Glycosidase</keyword>
<dbReference type="OrthoDB" id="9800955at2"/>
<proteinExistence type="inferred from homology"/>
<keyword evidence="4" id="KW-0119">Carbohydrate metabolism</keyword>
<dbReference type="InterPro" id="IPR017853">
    <property type="entry name" value="GH"/>
</dbReference>
<reference evidence="9 10" key="1">
    <citation type="submission" date="2019-11" db="EMBL/GenBank/DDBJ databases">
        <title>Draft Genome Sequences of Six Type Strains of the Genus Massilia.</title>
        <authorList>
            <person name="Miess H."/>
            <person name="Frediansyah A."/>
            <person name="Goeker M."/>
            <person name="Gross H."/>
        </authorList>
    </citation>
    <scope>NUCLEOTIDE SEQUENCE [LARGE SCALE GENOMIC DNA]</scope>
    <source>
        <strain evidence="9 10">DSM 17513</strain>
    </source>
</reference>
<dbReference type="PANTHER" id="PTHR31297">
    <property type="entry name" value="GLUCAN ENDO-1,6-BETA-GLUCOSIDASE B"/>
    <property type="match status" value="1"/>
</dbReference>
<evidence type="ECO:0000256" key="2">
    <source>
        <dbReference type="ARBA" id="ARBA00022801"/>
    </source>
</evidence>
<keyword evidence="2 7" id="KW-0378">Hydrolase</keyword>